<protein>
    <submittedName>
        <fullName evidence="2">Uncharacterized protein</fullName>
    </submittedName>
</protein>
<dbReference type="AlphaFoldDB" id="A0A8J8Q4Q4"/>
<keyword evidence="3" id="KW-1185">Reference proteome</keyword>
<proteinExistence type="predicted"/>
<feature type="compositionally biased region" description="Basic and acidic residues" evidence="1">
    <location>
        <begin position="21"/>
        <end position="42"/>
    </location>
</feature>
<evidence type="ECO:0000256" key="1">
    <source>
        <dbReference type="SAM" id="MobiDB-lite"/>
    </source>
</evidence>
<reference evidence="2" key="1">
    <citation type="submission" date="2017-11" db="EMBL/GenBank/DDBJ databases">
        <authorList>
            <person name="Kajale S.C."/>
            <person name="Sharma A."/>
        </authorList>
    </citation>
    <scope>NUCLEOTIDE SEQUENCE</scope>
    <source>
        <strain evidence="2">LS1_42</strain>
    </source>
</reference>
<sequence length="84" mass="9295">MTTRSAQFPESSTEGQLCSTSDDRSTVTMDGTERRTETEQRRTTNRSRAPSFLAPIALEMALRARIVRVREDATVGSKNCSGVQ</sequence>
<evidence type="ECO:0000313" key="3">
    <source>
        <dbReference type="Proteomes" id="UP000766904"/>
    </source>
</evidence>
<comment type="caution">
    <text evidence="2">The sequence shown here is derived from an EMBL/GenBank/DDBJ whole genome shotgun (WGS) entry which is preliminary data.</text>
</comment>
<organism evidence="2 3">
    <name type="scientific">Natronococcus pandeyae</name>
    <dbReference type="NCBI Taxonomy" id="2055836"/>
    <lineage>
        <taxon>Archaea</taxon>
        <taxon>Methanobacteriati</taxon>
        <taxon>Methanobacteriota</taxon>
        <taxon>Stenosarchaea group</taxon>
        <taxon>Halobacteria</taxon>
        <taxon>Halobacteriales</taxon>
        <taxon>Natrialbaceae</taxon>
        <taxon>Natronococcus</taxon>
    </lineage>
</organism>
<feature type="compositionally biased region" description="Polar residues" evidence="1">
    <location>
        <begin position="1"/>
        <end position="20"/>
    </location>
</feature>
<feature type="region of interest" description="Disordered" evidence="1">
    <location>
        <begin position="1"/>
        <end position="50"/>
    </location>
</feature>
<name>A0A8J8Q4Q4_9EURY</name>
<dbReference type="EMBL" id="PHNJ01000004">
    <property type="protein sequence ID" value="TYL38772.1"/>
    <property type="molecule type" value="Genomic_DNA"/>
</dbReference>
<gene>
    <name evidence="2" type="ORF">CV102_09665</name>
</gene>
<accession>A0A8J8Q4Q4</accession>
<dbReference type="Proteomes" id="UP000766904">
    <property type="component" value="Unassembled WGS sequence"/>
</dbReference>
<evidence type="ECO:0000313" key="2">
    <source>
        <dbReference type="EMBL" id="TYL38772.1"/>
    </source>
</evidence>